<dbReference type="InterPro" id="IPR010559">
    <property type="entry name" value="Sig_transdc_His_kin_internal"/>
</dbReference>
<evidence type="ECO:0000256" key="2">
    <source>
        <dbReference type="ARBA" id="ARBA00023012"/>
    </source>
</evidence>
<dbReference type="Gene3D" id="3.30.565.10">
    <property type="entry name" value="Histidine kinase-like ATPase, C-terminal domain"/>
    <property type="match status" value="1"/>
</dbReference>
<dbReference type="PANTHER" id="PTHR34220:SF7">
    <property type="entry name" value="SENSOR HISTIDINE KINASE YPDA"/>
    <property type="match status" value="1"/>
</dbReference>
<dbReference type="SUPFAM" id="SSF55874">
    <property type="entry name" value="ATPase domain of HSP90 chaperone/DNA topoisomerase II/histidine kinase"/>
    <property type="match status" value="1"/>
</dbReference>
<dbReference type="PROSITE" id="PS50109">
    <property type="entry name" value="HIS_KIN"/>
    <property type="match status" value="1"/>
</dbReference>
<keyword evidence="4" id="KW-0812">Transmembrane</keyword>
<evidence type="ECO:0000256" key="1">
    <source>
        <dbReference type="ARBA" id="ARBA00022777"/>
    </source>
</evidence>
<keyword evidence="1 6" id="KW-0418">Kinase</keyword>
<dbReference type="Proteomes" id="UP000657006">
    <property type="component" value="Unassembled WGS sequence"/>
</dbReference>
<feature type="transmembrane region" description="Helical" evidence="4">
    <location>
        <begin position="12"/>
        <end position="31"/>
    </location>
</feature>
<reference evidence="6" key="1">
    <citation type="submission" date="2020-08" db="EMBL/GenBank/DDBJ databases">
        <title>Genome public.</title>
        <authorList>
            <person name="Liu C."/>
            <person name="Sun Q."/>
        </authorList>
    </citation>
    <scope>NUCLEOTIDE SEQUENCE</scope>
    <source>
        <strain evidence="6">NSJ-32</strain>
    </source>
</reference>
<keyword evidence="7" id="KW-1185">Reference proteome</keyword>
<dbReference type="Pfam" id="PF02518">
    <property type="entry name" value="HATPase_c"/>
    <property type="match status" value="1"/>
</dbReference>
<dbReference type="RefSeq" id="WP_177720455.1">
    <property type="nucleotide sequence ID" value="NZ_JACRSQ010000004.1"/>
</dbReference>
<dbReference type="InterPro" id="IPR050640">
    <property type="entry name" value="Bact_2-comp_sensor_kinase"/>
</dbReference>
<evidence type="ECO:0000259" key="5">
    <source>
        <dbReference type="PROSITE" id="PS50109"/>
    </source>
</evidence>
<feature type="domain" description="Histidine kinase" evidence="5">
    <location>
        <begin position="443"/>
        <end position="544"/>
    </location>
</feature>
<keyword evidence="1 6" id="KW-0808">Transferase</keyword>
<evidence type="ECO:0000313" key="6">
    <source>
        <dbReference type="EMBL" id="MBC8542818.1"/>
    </source>
</evidence>
<dbReference type="InterPro" id="IPR003594">
    <property type="entry name" value="HATPase_dom"/>
</dbReference>
<dbReference type="InterPro" id="IPR005467">
    <property type="entry name" value="His_kinase_dom"/>
</dbReference>
<proteinExistence type="predicted"/>
<keyword evidence="3" id="KW-0175">Coiled coil</keyword>
<dbReference type="GO" id="GO:0016020">
    <property type="term" value="C:membrane"/>
    <property type="evidence" value="ECO:0007669"/>
    <property type="project" value="InterPro"/>
</dbReference>
<dbReference type="AlphaFoldDB" id="A0A926DRQ7"/>
<dbReference type="InterPro" id="IPR036890">
    <property type="entry name" value="HATPase_C_sf"/>
</dbReference>
<protein>
    <submittedName>
        <fullName evidence="6">Histidine kinase</fullName>
    </submittedName>
</protein>
<organism evidence="6 7">
    <name type="scientific">Bianquea renquensis</name>
    <dbReference type="NCBI Taxonomy" id="2763661"/>
    <lineage>
        <taxon>Bacteria</taxon>
        <taxon>Bacillati</taxon>
        <taxon>Bacillota</taxon>
        <taxon>Clostridia</taxon>
        <taxon>Eubacteriales</taxon>
        <taxon>Bianqueaceae</taxon>
        <taxon>Bianquea</taxon>
    </lineage>
</organism>
<evidence type="ECO:0000256" key="4">
    <source>
        <dbReference type="SAM" id="Phobius"/>
    </source>
</evidence>
<sequence length="552" mass="63417">MSGNNRFRIKLTAVIFIFSMVPLIFLISFIFSGQREDRVKSYCDHYKNTAHEYITLMDNTMEELWRNTAYIANIPELYQYLQGKRLSDMVDTLDFYEDLRRTCHAIYQTNPYYNILTIYAFDDSIFKGDIIRSIRDMGEQEKTYVMDHSSASYIFYLSDDGQRLKHYQVINSPSGILAVIESTTELSSLLNDLNYPHNLLSLLIYNTRNGHYTDIYTAEQVFPDERSKTHIILSHETVMGFSVYSCFPKEGLAEINRNIWLSASLLVLLSGVILLVAIKLVVKALTNRLYELVSNIQFQGERICLLDGLDGKTDEFGNLAKIFQQLIENLNRHLETENKLKHDYQKLELELLQAKINPHFLYNTLSAIKITSSDPSVEKIIDSLVHYYRITLSRGRDVISISKEVEMVQEYVKIQRFSYDMEFDFICEVDPSIHSCLIQKLTLQPFIENAILHGINGKSDGVISLTIRSSGDSVFISIQDNGQGMTPEQLQNLLDGSIQGQYSGYGIYNSCQRLKMFFHDQCDFQIKSAINAGTQITIRVPKIKESPSSSQQ</sequence>
<dbReference type="PANTHER" id="PTHR34220">
    <property type="entry name" value="SENSOR HISTIDINE KINASE YPDA"/>
    <property type="match status" value="1"/>
</dbReference>
<comment type="caution">
    <text evidence="6">The sequence shown here is derived from an EMBL/GenBank/DDBJ whole genome shotgun (WGS) entry which is preliminary data.</text>
</comment>
<evidence type="ECO:0000313" key="7">
    <source>
        <dbReference type="Proteomes" id="UP000657006"/>
    </source>
</evidence>
<evidence type="ECO:0000256" key="3">
    <source>
        <dbReference type="SAM" id="Coils"/>
    </source>
</evidence>
<gene>
    <name evidence="6" type="ORF">H8730_04560</name>
</gene>
<dbReference type="EMBL" id="JACRSQ010000004">
    <property type="protein sequence ID" value="MBC8542818.1"/>
    <property type="molecule type" value="Genomic_DNA"/>
</dbReference>
<keyword evidence="4" id="KW-1133">Transmembrane helix</keyword>
<name>A0A926DRQ7_9FIRM</name>
<feature type="coiled-coil region" evidence="3">
    <location>
        <begin position="327"/>
        <end position="357"/>
    </location>
</feature>
<accession>A0A926DRQ7</accession>
<keyword evidence="2" id="KW-0902">Two-component regulatory system</keyword>
<keyword evidence="4" id="KW-0472">Membrane</keyword>
<dbReference type="GO" id="GO:0000155">
    <property type="term" value="F:phosphorelay sensor kinase activity"/>
    <property type="evidence" value="ECO:0007669"/>
    <property type="project" value="InterPro"/>
</dbReference>
<dbReference type="Pfam" id="PF06580">
    <property type="entry name" value="His_kinase"/>
    <property type="match status" value="1"/>
</dbReference>
<feature type="transmembrane region" description="Helical" evidence="4">
    <location>
        <begin position="259"/>
        <end position="282"/>
    </location>
</feature>